<comment type="caution">
    <text evidence="8">The sequence shown here is derived from an EMBL/GenBank/DDBJ whole genome shotgun (WGS) entry which is preliminary data.</text>
</comment>
<dbReference type="CDD" id="cd17324">
    <property type="entry name" value="MFS_NepI_like"/>
    <property type="match status" value="1"/>
</dbReference>
<evidence type="ECO:0000313" key="9">
    <source>
        <dbReference type="Proteomes" id="UP001501585"/>
    </source>
</evidence>
<dbReference type="Gene3D" id="1.20.1250.20">
    <property type="entry name" value="MFS general substrate transporter like domains"/>
    <property type="match status" value="1"/>
</dbReference>
<comment type="subcellular location">
    <subcellularLocation>
        <location evidence="1">Cell membrane</location>
        <topology evidence="1">Multi-pass membrane protein</topology>
    </subcellularLocation>
</comment>
<gene>
    <name evidence="8" type="ORF">GCM10009799_29150</name>
</gene>
<keyword evidence="4 6" id="KW-1133">Transmembrane helix</keyword>
<feature type="domain" description="Major facilitator superfamily (MFS) profile" evidence="7">
    <location>
        <begin position="6"/>
        <end position="380"/>
    </location>
</feature>
<organism evidence="8 9">
    <name type="scientific">Nocardiopsis rhodophaea</name>
    <dbReference type="NCBI Taxonomy" id="280238"/>
    <lineage>
        <taxon>Bacteria</taxon>
        <taxon>Bacillati</taxon>
        <taxon>Actinomycetota</taxon>
        <taxon>Actinomycetes</taxon>
        <taxon>Streptosporangiales</taxon>
        <taxon>Nocardiopsidaceae</taxon>
        <taxon>Nocardiopsis</taxon>
    </lineage>
</organism>
<evidence type="ECO:0000256" key="6">
    <source>
        <dbReference type="SAM" id="Phobius"/>
    </source>
</evidence>
<feature type="transmembrane region" description="Helical" evidence="6">
    <location>
        <begin position="236"/>
        <end position="257"/>
    </location>
</feature>
<evidence type="ECO:0000259" key="7">
    <source>
        <dbReference type="PROSITE" id="PS50850"/>
    </source>
</evidence>
<dbReference type="Proteomes" id="UP001501585">
    <property type="component" value="Unassembled WGS sequence"/>
</dbReference>
<dbReference type="PROSITE" id="PS50850">
    <property type="entry name" value="MFS"/>
    <property type="match status" value="1"/>
</dbReference>
<feature type="transmembrane region" description="Helical" evidence="6">
    <location>
        <begin position="130"/>
        <end position="154"/>
    </location>
</feature>
<proteinExistence type="predicted"/>
<evidence type="ECO:0000256" key="2">
    <source>
        <dbReference type="ARBA" id="ARBA00022475"/>
    </source>
</evidence>
<feature type="transmembrane region" description="Helical" evidence="6">
    <location>
        <begin position="326"/>
        <end position="348"/>
    </location>
</feature>
<keyword evidence="5 6" id="KW-0472">Membrane</keyword>
<dbReference type="PANTHER" id="PTHR43124">
    <property type="entry name" value="PURINE EFFLUX PUMP PBUE"/>
    <property type="match status" value="1"/>
</dbReference>
<evidence type="ECO:0000256" key="3">
    <source>
        <dbReference type="ARBA" id="ARBA00022692"/>
    </source>
</evidence>
<evidence type="ECO:0000256" key="4">
    <source>
        <dbReference type="ARBA" id="ARBA00022989"/>
    </source>
</evidence>
<accession>A0ABN2T6H4</accession>
<feature type="transmembrane region" description="Helical" evidence="6">
    <location>
        <begin position="203"/>
        <end position="224"/>
    </location>
</feature>
<evidence type="ECO:0000256" key="1">
    <source>
        <dbReference type="ARBA" id="ARBA00004651"/>
    </source>
</evidence>
<feature type="transmembrane region" description="Helical" evidence="6">
    <location>
        <begin position="160"/>
        <end position="183"/>
    </location>
</feature>
<dbReference type="InterPro" id="IPR011701">
    <property type="entry name" value="MFS"/>
</dbReference>
<protein>
    <submittedName>
        <fullName evidence="8">MFS transporter</fullName>
    </submittedName>
</protein>
<keyword evidence="3 6" id="KW-0812">Transmembrane</keyword>
<keyword evidence="9" id="KW-1185">Reference proteome</keyword>
<evidence type="ECO:0000256" key="5">
    <source>
        <dbReference type="ARBA" id="ARBA00023136"/>
    </source>
</evidence>
<sequence length="383" mass="38097">MRGWLAVIAVAIGTFTVVTSEMMPVGLLTPIGGALNVSEGTAGLTLTITGLVAAVSAPLFPLAIRRSDRRIVLVALMVLLAAANLLAAWAPNFPMMVVARVLIGLGMAGVWALAAGLAPRLVPAQSVGAATSMIFSGIAVASVFGVPTGTYIGALVGWRAAFVAIAGLALLVAVAMAVLLPQLTAERAAGLSGVARVLSNPRVVTGLVLAVLLVTGHFAAYTYVRPVLEEVTGISAGLVGTMLLIYGIAGIVGNFAAGPRAVRAPRTTIVVLSLGVGAAVLLIPWLGTVAPAAGLLMIVWGLSYGGVSVSAQTWMMKSAPEDGEAVTALFVGVFNGSIALGAFVGGIATDGAGGVSAMWLAGALAIGAMVATLVGRAPASSAG</sequence>
<feature type="transmembrane region" description="Helical" evidence="6">
    <location>
        <begin position="44"/>
        <end position="64"/>
    </location>
</feature>
<feature type="transmembrane region" description="Helical" evidence="6">
    <location>
        <begin position="354"/>
        <end position="374"/>
    </location>
</feature>
<dbReference type="EMBL" id="BAAAPC010000011">
    <property type="protein sequence ID" value="GAA2000056.1"/>
    <property type="molecule type" value="Genomic_DNA"/>
</dbReference>
<reference evidence="8 9" key="1">
    <citation type="journal article" date="2019" name="Int. J. Syst. Evol. Microbiol.">
        <title>The Global Catalogue of Microorganisms (GCM) 10K type strain sequencing project: providing services to taxonomists for standard genome sequencing and annotation.</title>
        <authorList>
            <consortium name="The Broad Institute Genomics Platform"/>
            <consortium name="The Broad Institute Genome Sequencing Center for Infectious Disease"/>
            <person name="Wu L."/>
            <person name="Ma J."/>
        </authorList>
    </citation>
    <scope>NUCLEOTIDE SEQUENCE [LARGE SCALE GENOMIC DNA]</scope>
    <source>
        <strain evidence="8 9">JCM 15313</strain>
    </source>
</reference>
<name>A0ABN2T6H4_9ACTN</name>
<dbReference type="InterPro" id="IPR036259">
    <property type="entry name" value="MFS_trans_sf"/>
</dbReference>
<dbReference type="PANTHER" id="PTHR43124:SF3">
    <property type="entry name" value="CHLORAMPHENICOL EFFLUX PUMP RV0191"/>
    <property type="match status" value="1"/>
</dbReference>
<dbReference type="Pfam" id="PF07690">
    <property type="entry name" value="MFS_1"/>
    <property type="match status" value="1"/>
</dbReference>
<evidence type="ECO:0000313" key="8">
    <source>
        <dbReference type="EMBL" id="GAA2000056.1"/>
    </source>
</evidence>
<keyword evidence="2" id="KW-1003">Cell membrane</keyword>
<feature type="transmembrane region" description="Helical" evidence="6">
    <location>
        <begin position="269"/>
        <end position="287"/>
    </location>
</feature>
<dbReference type="InterPro" id="IPR050189">
    <property type="entry name" value="MFS_Efflux_Transporters"/>
</dbReference>
<feature type="transmembrane region" description="Helical" evidence="6">
    <location>
        <begin position="97"/>
        <end position="118"/>
    </location>
</feature>
<feature type="transmembrane region" description="Helical" evidence="6">
    <location>
        <begin position="71"/>
        <end position="91"/>
    </location>
</feature>
<dbReference type="InterPro" id="IPR020846">
    <property type="entry name" value="MFS_dom"/>
</dbReference>
<dbReference type="SUPFAM" id="SSF103473">
    <property type="entry name" value="MFS general substrate transporter"/>
    <property type="match status" value="1"/>
</dbReference>